<dbReference type="Proteomes" id="UP001151760">
    <property type="component" value="Unassembled WGS sequence"/>
</dbReference>
<dbReference type="EMBL" id="BQNB010014546">
    <property type="protein sequence ID" value="GJT29482.1"/>
    <property type="molecule type" value="Genomic_DNA"/>
</dbReference>
<protein>
    <submittedName>
        <fullName evidence="2">Uncharacterized protein</fullName>
    </submittedName>
</protein>
<comment type="caution">
    <text evidence="2">The sequence shown here is derived from an EMBL/GenBank/DDBJ whole genome shotgun (WGS) entry which is preliminary data.</text>
</comment>
<feature type="compositionally biased region" description="Basic and acidic residues" evidence="1">
    <location>
        <begin position="358"/>
        <end position="371"/>
    </location>
</feature>
<feature type="compositionally biased region" description="Polar residues" evidence="1">
    <location>
        <begin position="731"/>
        <end position="743"/>
    </location>
</feature>
<feature type="compositionally biased region" description="Basic residues" evidence="1">
    <location>
        <begin position="238"/>
        <end position="249"/>
    </location>
</feature>
<feature type="compositionally biased region" description="Acidic residues" evidence="1">
    <location>
        <begin position="390"/>
        <end position="402"/>
    </location>
</feature>
<keyword evidence="3" id="KW-1185">Reference proteome</keyword>
<feature type="region of interest" description="Disordered" evidence="1">
    <location>
        <begin position="269"/>
        <end position="426"/>
    </location>
</feature>
<feature type="compositionally biased region" description="Basic and acidic residues" evidence="1">
    <location>
        <begin position="315"/>
        <end position="324"/>
    </location>
</feature>
<feature type="compositionally biased region" description="Basic and acidic residues" evidence="1">
    <location>
        <begin position="752"/>
        <end position="764"/>
    </location>
</feature>
<reference evidence="2" key="2">
    <citation type="submission" date="2022-01" db="EMBL/GenBank/DDBJ databases">
        <authorList>
            <person name="Yamashiro T."/>
            <person name="Shiraishi A."/>
            <person name="Satake H."/>
            <person name="Nakayama K."/>
        </authorList>
    </citation>
    <scope>NUCLEOTIDE SEQUENCE</scope>
</reference>
<proteinExistence type="predicted"/>
<feature type="region of interest" description="Disordered" evidence="1">
    <location>
        <begin position="183"/>
        <end position="250"/>
    </location>
</feature>
<feature type="compositionally biased region" description="Acidic residues" evidence="1">
    <location>
        <begin position="325"/>
        <end position="357"/>
    </location>
</feature>
<organism evidence="2 3">
    <name type="scientific">Tanacetum coccineum</name>
    <dbReference type="NCBI Taxonomy" id="301880"/>
    <lineage>
        <taxon>Eukaryota</taxon>
        <taxon>Viridiplantae</taxon>
        <taxon>Streptophyta</taxon>
        <taxon>Embryophyta</taxon>
        <taxon>Tracheophyta</taxon>
        <taxon>Spermatophyta</taxon>
        <taxon>Magnoliopsida</taxon>
        <taxon>eudicotyledons</taxon>
        <taxon>Gunneridae</taxon>
        <taxon>Pentapetalae</taxon>
        <taxon>asterids</taxon>
        <taxon>campanulids</taxon>
        <taxon>Asterales</taxon>
        <taxon>Asteraceae</taxon>
        <taxon>Asteroideae</taxon>
        <taxon>Anthemideae</taxon>
        <taxon>Anthemidinae</taxon>
        <taxon>Tanacetum</taxon>
    </lineage>
</organism>
<feature type="compositionally biased region" description="Polar residues" evidence="1">
    <location>
        <begin position="279"/>
        <end position="288"/>
    </location>
</feature>
<sequence length="884" mass="99816">MTTTATQQVALDNALVPLEKRVEIGKCNMRIDLQRLRKNPPIKLSWVLLHSPLAIPLSLSLQTFQRYICNSFEIFQICPRLPNQDFDELPSDEEIVSFIKELGHKRDIKSITEVVVDHMYQPWRTFATIINKCLSGKITGLDKLRLLRAQILWGMMTNQQMRDSIAYKTYLAYANGVTSPKMKRKFKKPASPSKKRTLVTVEEEEPEPAKKVIPSKKPAAKRQSAGVRIRETPGVSMSKKKAPAKAKRSKGIELLSDTALLEEAQLKKAIKQSRRETNIHQVGGSSEGANLESEIADEPKGKSSDTSEGTGLKPRVPDVFKADSSESEYESWGDSGDEANEKGDDEDVLESDDDHEQADDKQTEFDNPRTSDDEEETQDDEYVHTLEDYVPTDDETNDETNDSADNQVKDNTQATQKTEVPLPSSSISSDYAAKFLNFDNIPSADTKVVSMLDIKVQHEVPRTSPLLSIPVSVIPEHNVINPPETVTIASTINFSSLLTSLFPHLQQSTPIPTPTTTEAITSTTAVPDSETLTALHQRIADLEKDVKELKDIDNSTKVISTIQSEVLKSVKEYLGSSLDDAMYKVIQRNFADIIKEHSVPDEIVKRLGQQYAPQKSIEDIRKIKIEHARKQQEPKETITLSNTTALEEFDQNTTLFETMTKSKSFNKSSKQRALYHALMESILKDEDAMDEGLLIKIGREEKETVTADKDEGPLPLDQTEEETVFEAGDTQRPQNLGENTGNTDEPPIVNVDPKDRFKKPERPPTPDPKWNKCTCRSYVELDYNMEECYKALTDQLDWNNPERGSTNRTYTTSLTKTKAVKYDLPGIEDMVPNLVSKHDVYSTKRILVVTHVKVKEWYGYGHLEEIEVRRSDQQLYKFMEGDFP</sequence>
<evidence type="ECO:0000313" key="2">
    <source>
        <dbReference type="EMBL" id="GJT29482.1"/>
    </source>
</evidence>
<feature type="compositionally biased region" description="Polar residues" evidence="1">
    <location>
        <begin position="403"/>
        <end position="426"/>
    </location>
</feature>
<accession>A0ABQ5CSU5</accession>
<evidence type="ECO:0000256" key="1">
    <source>
        <dbReference type="SAM" id="MobiDB-lite"/>
    </source>
</evidence>
<gene>
    <name evidence="2" type="ORF">Tco_0909757</name>
</gene>
<feature type="compositionally biased region" description="Basic residues" evidence="1">
    <location>
        <begin position="183"/>
        <end position="197"/>
    </location>
</feature>
<name>A0ABQ5CSU5_9ASTR</name>
<feature type="region of interest" description="Disordered" evidence="1">
    <location>
        <begin position="724"/>
        <end position="767"/>
    </location>
</feature>
<reference evidence="2" key="1">
    <citation type="journal article" date="2022" name="Int. J. Mol. Sci.">
        <title>Draft Genome of Tanacetum Coccineum: Genomic Comparison of Closely Related Tanacetum-Family Plants.</title>
        <authorList>
            <person name="Yamashiro T."/>
            <person name="Shiraishi A."/>
            <person name="Nakayama K."/>
            <person name="Satake H."/>
        </authorList>
    </citation>
    <scope>NUCLEOTIDE SEQUENCE</scope>
</reference>
<evidence type="ECO:0000313" key="3">
    <source>
        <dbReference type="Proteomes" id="UP001151760"/>
    </source>
</evidence>